<proteinExistence type="predicted"/>
<dbReference type="AlphaFoldDB" id="A0A7S3Q869"/>
<organism evidence="2">
    <name type="scientific">Chaetoceros debilis</name>
    <dbReference type="NCBI Taxonomy" id="122233"/>
    <lineage>
        <taxon>Eukaryota</taxon>
        <taxon>Sar</taxon>
        <taxon>Stramenopiles</taxon>
        <taxon>Ochrophyta</taxon>
        <taxon>Bacillariophyta</taxon>
        <taxon>Coscinodiscophyceae</taxon>
        <taxon>Chaetocerotophycidae</taxon>
        <taxon>Chaetocerotales</taxon>
        <taxon>Chaetocerotaceae</taxon>
        <taxon>Chaetoceros</taxon>
    </lineage>
</organism>
<protein>
    <submittedName>
        <fullName evidence="2">Uncharacterized protein</fullName>
    </submittedName>
</protein>
<feature type="chain" id="PRO_5031243658" evidence="1">
    <location>
        <begin position="24"/>
        <end position="126"/>
    </location>
</feature>
<evidence type="ECO:0000313" key="2">
    <source>
        <dbReference type="EMBL" id="CAE0468645.1"/>
    </source>
</evidence>
<sequence length="126" mass="13857">MPNFKRALSLVVLTSCTTSSVQSFHTPFPRKNSARRTVPRSASVSALYSDDASNNKYILSPLSASSLGGEIRAVTVAYIDSDESVVGVNSNRRKKRVVLDAKGESFTFTSTYTVFVYQLRRTPITL</sequence>
<gene>
    <name evidence="2" type="ORF">CDEB00056_LOCUS13498</name>
</gene>
<name>A0A7S3Q869_9STRA</name>
<accession>A0A7S3Q869</accession>
<reference evidence="2" key="1">
    <citation type="submission" date="2021-01" db="EMBL/GenBank/DDBJ databases">
        <authorList>
            <person name="Corre E."/>
            <person name="Pelletier E."/>
            <person name="Niang G."/>
            <person name="Scheremetjew M."/>
            <person name="Finn R."/>
            <person name="Kale V."/>
            <person name="Holt S."/>
            <person name="Cochrane G."/>
            <person name="Meng A."/>
            <person name="Brown T."/>
            <person name="Cohen L."/>
        </authorList>
    </citation>
    <scope>NUCLEOTIDE SEQUENCE</scope>
    <source>
        <strain evidence="2">MM31A-1</strain>
    </source>
</reference>
<dbReference type="EMBL" id="HBIO01017562">
    <property type="protein sequence ID" value="CAE0468645.1"/>
    <property type="molecule type" value="Transcribed_RNA"/>
</dbReference>
<feature type="signal peptide" evidence="1">
    <location>
        <begin position="1"/>
        <end position="23"/>
    </location>
</feature>
<evidence type="ECO:0000256" key="1">
    <source>
        <dbReference type="SAM" id="SignalP"/>
    </source>
</evidence>
<keyword evidence="1" id="KW-0732">Signal</keyword>